<sequence length="18" mass="1810">MRAFSGSATPKPDSIASS</sequence>
<reference evidence="1" key="1">
    <citation type="submission" date="2014-11" db="EMBL/GenBank/DDBJ databases">
        <authorList>
            <person name="Amaro Gonzalez C."/>
        </authorList>
    </citation>
    <scope>NUCLEOTIDE SEQUENCE</scope>
</reference>
<name>A0A0E9UQP9_ANGAN</name>
<dbReference type="EMBL" id="GBXM01041047">
    <property type="protein sequence ID" value="JAH67530.1"/>
    <property type="molecule type" value="Transcribed_RNA"/>
</dbReference>
<dbReference type="AlphaFoldDB" id="A0A0E9UQP9"/>
<organism evidence="1">
    <name type="scientific">Anguilla anguilla</name>
    <name type="common">European freshwater eel</name>
    <name type="synonym">Muraena anguilla</name>
    <dbReference type="NCBI Taxonomy" id="7936"/>
    <lineage>
        <taxon>Eukaryota</taxon>
        <taxon>Metazoa</taxon>
        <taxon>Chordata</taxon>
        <taxon>Craniata</taxon>
        <taxon>Vertebrata</taxon>
        <taxon>Euteleostomi</taxon>
        <taxon>Actinopterygii</taxon>
        <taxon>Neopterygii</taxon>
        <taxon>Teleostei</taxon>
        <taxon>Anguilliformes</taxon>
        <taxon>Anguillidae</taxon>
        <taxon>Anguilla</taxon>
    </lineage>
</organism>
<accession>A0A0E9UQP9</accession>
<protein>
    <submittedName>
        <fullName evidence="1">Uncharacterized protein</fullName>
    </submittedName>
</protein>
<reference evidence="1" key="2">
    <citation type="journal article" date="2015" name="Fish Shellfish Immunol.">
        <title>Early steps in the European eel (Anguilla anguilla)-Vibrio vulnificus interaction in the gills: Role of the RtxA13 toxin.</title>
        <authorList>
            <person name="Callol A."/>
            <person name="Pajuelo D."/>
            <person name="Ebbesson L."/>
            <person name="Teles M."/>
            <person name="MacKenzie S."/>
            <person name="Amaro C."/>
        </authorList>
    </citation>
    <scope>NUCLEOTIDE SEQUENCE</scope>
</reference>
<proteinExistence type="predicted"/>
<evidence type="ECO:0000313" key="1">
    <source>
        <dbReference type="EMBL" id="JAH67530.1"/>
    </source>
</evidence>